<accession>A0A1I4QP81</accession>
<name>A0A1I4QP81_9FIRM</name>
<proteinExistence type="predicted"/>
<evidence type="ECO:0000313" key="3">
    <source>
        <dbReference type="Proteomes" id="UP000199520"/>
    </source>
</evidence>
<dbReference type="Proteomes" id="UP000199520">
    <property type="component" value="Unassembled WGS sequence"/>
</dbReference>
<organism evidence="2 3">
    <name type="scientific">Pelosinus propionicus DSM 13327</name>
    <dbReference type="NCBI Taxonomy" id="1123291"/>
    <lineage>
        <taxon>Bacteria</taxon>
        <taxon>Bacillati</taxon>
        <taxon>Bacillota</taxon>
        <taxon>Negativicutes</taxon>
        <taxon>Selenomonadales</taxon>
        <taxon>Sporomusaceae</taxon>
        <taxon>Pelosinus</taxon>
    </lineage>
</organism>
<dbReference type="AlphaFoldDB" id="A0A1I4QP81"/>
<feature type="region of interest" description="Disordered" evidence="1">
    <location>
        <begin position="1"/>
        <end position="22"/>
    </location>
</feature>
<evidence type="ECO:0000313" key="2">
    <source>
        <dbReference type="EMBL" id="SFM41493.1"/>
    </source>
</evidence>
<evidence type="ECO:0000256" key="1">
    <source>
        <dbReference type="SAM" id="MobiDB-lite"/>
    </source>
</evidence>
<sequence>MAEETVVTEASAEAMEETTVTTEAVVEEITESTTTTAIPTADELLALSAEEWAEFKTAFEVALKAKAAEEKAILKAKIETITTNFKTYALPVIKYGAGAALLLKVFNII</sequence>
<dbReference type="STRING" id="1123291.SAMN04490355_11145"/>
<protein>
    <submittedName>
        <fullName evidence="2">Uncharacterized protein</fullName>
    </submittedName>
</protein>
<keyword evidence="3" id="KW-1185">Reference proteome</keyword>
<dbReference type="RefSeq" id="WP_090944953.1">
    <property type="nucleotide sequence ID" value="NZ_FOTS01000114.1"/>
</dbReference>
<reference evidence="3" key="1">
    <citation type="submission" date="2016-10" db="EMBL/GenBank/DDBJ databases">
        <authorList>
            <person name="Varghese N."/>
            <person name="Submissions S."/>
        </authorList>
    </citation>
    <scope>NUCLEOTIDE SEQUENCE [LARGE SCALE GENOMIC DNA]</scope>
    <source>
        <strain evidence="3">DSM 13327</strain>
    </source>
</reference>
<dbReference type="EMBL" id="FOTS01000114">
    <property type="protein sequence ID" value="SFM41493.1"/>
    <property type="molecule type" value="Genomic_DNA"/>
</dbReference>
<gene>
    <name evidence="2" type="ORF">SAMN04490355_11145</name>
</gene>